<gene>
    <name evidence="1" type="ORF">LY11_00233</name>
</gene>
<organism evidence="1 2">
    <name type="scientific">Pedobacter cryoconitis</name>
    <dbReference type="NCBI Taxonomy" id="188932"/>
    <lineage>
        <taxon>Bacteria</taxon>
        <taxon>Pseudomonadati</taxon>
        <taxon>Bacteroidota</taxon>
        <taxon>Sphingobacteriia</taxon>
        <taxon>Sphingobacteriales</taxon>
        <taxon>Sphingobacteriaceae</taxon>
        <taxon>Pedobacter</taxon>
    </lineage>
</organism>
<reference evidence="1 2" key="1">
    <citation type="submission" date="2018-06" db="EMBL/GenBank/DDBJ databases">
        <title>Genomic Encyclopedia of Archaeal and Bacterial Type Strains, Phase II (KMG-II): from individual species to whole genera.</title>
        <authorList>
            <person name="Goeker M."/>
        </authorList>
    </citation>
    <scope>NUCLEOTIDE SEQUENCE [LARGE SCALE GENOMIC DNA]</scope>
    <source>
        <strain evidence="1 2">DSM 14825</strain>
    </source>
</reference>
<proteinExistence type="predicted"/>
<name>A0A327T7H6_9SPHI</name>
<dbReference type="AlphaFoldDB" id="A0A327T7H6"/>
<evidence type="ECO:0000313" key="1">
    <source>
        <dbReference type="EMBL" id="RAJ37158.1"/>
    </source>
</evidence>
<dbReference type="Proteomes" id="UP000249754">
    <property type="component" value="Unassembled WGS sequence"/>
</dbReference>
<sequence>MIYKGMEYTLPVTALLTELNYAVNISNLLTVADATDTMRIELTCRLSPAESNDGAVFNVFLDNLVINGRSEGDYEQTEWLFAKLFSINNELIVKTDRHGAIKGVGDKNRILLAWEIAKADINYIYEEGEVTEIVNSMDAALHDDLKSLYYNDLLLNLLFNNIYQTYIGEESIGTDKILLKHFGHTVLPVTEYKELIAIADDPKIATIAISGHINAQELDVEGMNHYLAEITEQESDAEMDYYFDYQGIYTVKIGAESYIETAELTITGNCDGYEKQAVYKLKLLGNE</sequence>
<dbReference type="OrthoDB" id="1157201at2"/>
<dbReference type="RefSeq" id="WP_111631897.1">
    <property type="nucleotide sequence ID" value="NZ_QLLR01000001.1"/>
</dbReference>
<protein>
    <submittedName>
        <fullName evidence="1">Uncharacterized protein</fullName>
    </submittedName>
</protein>
<comment type="caution">
    <text evidence="1">The sequence shown here is derived from an EMBL/GenBank/DDBJ whole genome shotgun (WGS) entry which is preliminary data.</text>
</comment>
<accession>A0A327T7H6</accession>
<dbReference type="EMBL" id="QLLR01000001">
    <property type="protein sequence ID" value="RAJ37158.1"/>
    <property type="molecule type" value="Genomic_DNA"/>
</dbReference>
<evidence type="ECO:0000313" key="2">
    <source>
        <dbReference type="Proteomes" id="UP000249754"/>
    </source>
</evidence>